<dbReference type="Pfam" id="PF03006">
    <property type="entry name" value="HlyIII"/>
    <property type="match status" value="1"/>
</dbReference>
<dbReference type="RefSeq" id="WP_344808616.1">
    <property type="nucleotide sequence ID" value="NZ_BAABBO010000018.1"/>
</dbReference>
<sequence length="228" mass="24944">MSEASSPAPAGEKGVRAQSKVEEIINAVTHGLGAFVSVAAITILIVLASQERDAWAIVAVSIYGASLFLLYLASMLYHGVDHPRAKYLLNQFDHCAIYLLIAGTYTPFLLVNMRSTTGWVVFAILWTLALTGIYFKLKSPGKRHKVHLVNYIVMGWMGLIVAPQLMMSLPPVALDLIIAGGIVYTVGIIFYLLDRVPYAHSIWHLFVLGGSTCHYIAVYYGVLLTDAS</sequence>
<feature type="transmembrane region" description="Helical" evidence="7">
    <location>
        <begin position="54"/>
        <end position="74"/>
    </location>
</feature>
<evidence type="ECO:0000313" key="8">
    <source>
        <dbReference type="EMBL" id="GAA3974122.1"/>
    </source>
</evidence>
<feature type="transmembrane region" description="Helical" evidence="7">
    <location>
        <begin position="119"/>
        <end position="137"/>
    </location>
</feature>
<evidence type="ECO:0000256" key="6">
    <source>
        <dbReference type="ARBA" id="ARBA00023136"/>
    </source>
</evidence>
<gene>
    <name evidence="8" type="ORF">GCM10022278_33980</name>
</gene>
<feature type="transmembrane region" description="Helical" evidence="7">
    <location>
        <begin position="205"/>
        <end position="222"/>
    </location>
</feature>
<feature type="transmembrane region" description="Helical" evidence="7">
    <location>
        <begin position="24"/>
        <end position="48"/>
    </location>
</feature>
<evidence type="ECO:0000313" key="9">
    <source>
        <dbReference type="Proteomes" id="UP001501337"/>
    </source>
</evidence>
<comment type="similarity">
    <text evidence="2">Belongs to the UPF0073 (Hly-III) family.</text>
</comment>
<evidence type="ECO:0000256" key="3">
    <source>
        <dbReference type="ARBA" id="ARBA00022475"/>
    </source>
</evidence>
<dbReference type="InterPro" id="IPR004254">
    <property type="entry name" value="AdipoR/HlyIII-related"/>
</dbReference>
<dbReference type="PANTHER" id="PTHR20855">
    <property type="entry name" value="ADIPOR/PROGESTIN RECEPTOR-RELATED"/>
    <property type="match status" value="1"/>
</dbReference>
<dbReference type="EMBL" id="BAABBO010000018">
    <property type="protein sequence ID" value="GAA3974122.1"/>
    <property type="molecule type" value="Genomic_DNA"/>
</dbReference>
<evidence type="ECO:0000256" key="7">
    <source>
        <dbReference type="SAM" id="Phobius"/>
    </source>
</evidence>
<keyword evidence="4 7" id="KW-0812">Transmembrane</keyword>
<keyword evidence="3" id="KW-1003">Cell membrane</keyword>
<keyword evidence="6 7" id="KW-0472">Membrane</keyword>
<keyword evidence="9" id="KW-1185">Reference proteome</keyword>
<protein>
    <submittedName>
        <fullName evidence="8">Hemolysin III family protein</fullName>
    </submittedName>
</protein>
<feature type="transmembrane region" description="Helical" evidence="7">
    <location>
        <begin position="172"/>
        <end position="193"/>
    </location>
</feature>
<feature type="transmembrane region" description="Helical" evidence="7">
    <location>
        <begin position="149"/>
        <end position="166"/>
    </location>
</feature>
<evidence type="ECO:0000256" key="5">
    <source>
        <dbReference type="ARBA" id="ARBA00022989"/>
    </source>
</evidence>
<dbReference type="PANTHER" id="PTHR20855:SF3">
    <property type="entry name" value="LD03007P"/>
    <property type="match status" value="1"/>
</dbReference>
<evidence type="ECO:0000256" key="4">
    <source>
        <dbReference type="ARBA" id="ARBA00022692"/>
    </source>
</evidence>
<dbReference type="InterPro" id="IPR005744">
    <property type="entry name" value="Hy-lIII"/>
</dbReference>
<keyword evidence="5 7" id="KW-1133">Transmembrane helix</keyword>
<accession>A0ABP7PZQ0</accession>
<name>A0ABP7PZQ0_9GAMM</name>
<proteinExistence type="inferred from homology"/>
<reference evidence="9" key="1">
    <citation type="journal article" date="2019" name="Int. J. Syst. Evol. Microbiol.">
        <title>The Global Catalogue of Microorganisms (GCM) 10K type strain sequencing project: providing services to taxonomists for standard genome sequencing and annotation.</title>
        <authorList>
            <consortium name="The Broad Institute Genomics Platform"/>
            <consortium name="The Broad Institute Genome Sequencing Center for Infectious Disease"/>
            <person name="Wu L."/>
            <person name="Ma J."/>
        </authorList>
    </citation>
    <scope>NUCLEOTIDE SEQUENCE [LARGE SCALE GENOMIC DNA]</scope>
    <source>
        <strain evidence="9">JCM 17555</strain>
    </source>
</reference>
<evidence type="ECO:0000256" key="1">
    <source>
        <dbReference type="ARBA" id="ARBA00004651"/>
    </source>
</evidence>
<comment type="subcellular location">
    <subcellularLocation>
        <location evidence="1">Cell membrane</location>
        <topology evidence="1">Multi-pass membrane protein</topology>
    </subcellularLocation>
</comment>
<organism evidence="8 9">
    <name type="scientific">Allohahella marinimesophila</name>
    <dbReference type="NCBI Taxonomy" id="1054972"/>
    <lineage>
        <taxon>Bacteria</taxon>
        <taxon>Pseudomonadati</taxon>
        <taxon>Pseudomonadota</taxon>
        <taxon>Gammaproteobacteria</taxon>
        <taxon>Oceanospirillales</taxon>
        <taxon>Hahellaceae</taxon>
        <taxon>Allohahella</taxon>
    </lineage>
</organism>
<dbReference type="NCBIfam" id="TIGR01065">
    <property type="entry name" value="hlyIII"/>
    <property type="match status" value="1"/>
</dbReference>
<comment type="caution">
    <text evidence="8">The sequence shown here is derived from an EMBL/GenBank/DDBJ whole genome shotgun (WGS) entry which is preliminary data.</text>
</comment>
<evidence type="ECO:0000256" key="2">
    <source>
        <dbReference type="ARBA" id="ARBA00008488"/>
    </source>
</evidence>
<dbReference type="Proteomes" id="UP001501337">
    <property type="component" value="Unassembled WGS sequence"/>
</dbReference>